<reference evidence="2" key="1">
    <citation type="submission" date="2023-04" db="EMBL/GenBank/DDBJ databases">
        <authorList>
            <person name="Vijverberg K."/>
            <person name="Xiong W."/>
            <person name="Schranz E."/>
        </authorList>
    </citation>
    <scope>NUCLEOTIDE SEQUENCE</scope>
</reference>
<evidence type="ECO:0000313" key="2">
    <source>
        <dbReference type="EMBL" id="CAI9277037.1"/>
    </source>
</evidence>
<gene>
    <name evidence="2" type="ORF">LSALG_LOCUS16988</name>
</gene>
<keyword evidence="1" id="KW-0812">Transmembrane</keyword>
<dbReference type="Proteomes" id="UP001177003">
    <property type="component" value="Chromosome 3"/>
</dbReference>
<sequence length="190" mass="20880">MAKHISKKIKKRKLVLQKVSSEEEEVPKTLESILSMKKSTPKQTPVIPPEVSLTKSSDEEVRTSGIITHVSDKDVNVTMGEGDLNKEPPVTTQGIIETSTINTLVSLPPFIIYIISISSSLTFGHIIIQPITSLFSSQSTVPPKSINDTDTDDGEFGGTFASIEFDPEEEDIPRSYVNVREAIHDSKQKA</sequence>
<evidence type="ECO:0000256" key="1">
    <source>
        <dbReference type="SAM" id="Phobius"/>
    </source>
</evidence>
<accession>A0AA35YNE7</accession>
<evidence type="ECO:0000313" key="3">
    <source>
        <dbReference type="Proteomes" id="UP001177003"/>
    </source>
</evidence>
<organism evidence="2 3">
    <name type="scientific">Lactuca saligna</name>
    <name type="common">Willowleaf lettuce</name>
    <dbReference type="NCBI Taxonomy" id="75948"/>
    <lineage>
        <taxon>Eukaryota</taxon>
        <taxon>Viridiplantae</taxon>
        <taxon>Streptophyta</taxon>
        <taxon>Embryophyta</taxon>
        <taxon>Tracheophyta</taxon>
        <taxon>Spermatophyta</taxon>
        <taxon>Magnoliopsida</taxon>
        <taxon>eudicotyledons</taxon>
        <taxon>Gunneridae</taxon>
        <taxon>Pentapetalae</taxon>
        <taxon>asterids</taxon>
        <taxon>campanulids</taxon>
        <taxon>Asterales</taxon>
        <taxon>Asteraceae</taxon>
        <taxon>Cichorioideae</taxon>
        <taxon>Cichorieae</taxon>
        <taxon>Lactucinae</taxon>
        <taxon>Lactuca</taxon>
    </lineage>
</organism>
<keyword evidence="3" id="KW-1185">Reference proteome</keyword>
<keyword evidence="1" id="KW-1133">Transmembrane helix</keyword>
<dbReference type="AlphaFoldDB" id="A0AA35YNE7"/>
<feature type="transmembrane region" description="Helical" evidence="1">
    <location>
        <begin position="110"/>
        <end position="128"/>
    </location>
</feature>
<protein>
    <submittedName>
        <fullName evidence="2">Uncharacterized protein</fullName>
    </submittedName>
</protein>
<keyword evidence="1" id="KW-0472">Membrane</keyword>
<proteinExistence type="predicted"/>
<dbReference type="EMBL" id="OX465079">
    <property type="protein sequence ID" value="CAI9277037.1"/>
    <property type="molecule type" value="Genomic_DNA"/>
</dbReference>
<name>A0AA35YNE7_LACSI</name>